<reference evidence="1 2" key="1">
    <citation type="journal article" date="2018" name="Nat. Biotechnol.">
        <title>A standardized bacterial taxonomy based on genome phylogeny substantially revises the tree of life.</title>
        <authorList>
            <person name="Parks D.H."/>
            <person name="Chuvochina M."/>
            <person name="Waite D.W."/>
            <person name="Rinke C."/>
            <person name="Skarshewski A."/>
            <person name="Chaumeil P.A."/>
            <person name="Hugenholtz P."/>
        </authorList>
    </citation>
    <scope>NUCLEOTIDE SEQUENCE [LARGE SCALE GENOMIC DNA]</scope>
    <source>
        <strain evidence="1">UBA11728</strain>
    </source>
</reference>
<dbReference type="Gene3D" id="2.60.40.2000">
    <property type="match status" value="1"/>
</dbReference>
<accession>A0A3D2XC19</accession>
<evidence type="ECO:0000313" key="1">
    <source>
        <dbReference type="EMBL" id="HCL04133.1"/>
    </source>
</evidence>
<dbReference type="AlphaFoldDB" id="A0A3D2XC19"/>
<dbReference type="InterPro" id="IPR012504">
    <property type="entry name" value="Spore_YabP"/>
</dbReference>
<comment type="caution">
    <text evidence="1">The sequence shown here is derived from an EMBL/GenBank/DDBJ whole genome shotgun (WGS) entry which is preliminary data.</text>
</comment>
<organism evidence="1 2">
    <name type="scientific">Lachnoclostridium phytofermentans</name>
    <dbReference type="NCBI Taxonomy" id="66219"/>
    <lineage>
        <taxon>Bacteria</taxon>
        <taxon>Bacillati</taxon>
        <taxon>Bacillota</taxon>
        <taxon>Clostridia</taxon>
        <taxon>Lachnospirales</taxon>
        <taxon>Lachnospiraceae</taxon>
    </lineage>
</organism>
<protein>
    <submittedName>
        <fullName evidence="1">Sporulation protein YabP</fullName>
    </submittedName>
</protein>
<sequence length="94" mass="10849">MEDSKQVRKHQLNLNNRKEALITGVRDVRSFDDHEIILETDLGILMIRGSELHMGRLTLEKGEVDINGHMDSFVYSELKGFTKSGESVFKRLFK</sequence>
<name>A0A3D2XC19_9FIRM</name>
<dbReference type="PIRSF" id="PIRSF011576">
    <property type="entry name" value="YabP"/>
    <property type="match status" value="1"/>
</dbReference>
<proteinExistence type="predicted"/>
<dbReference type="Pfam" id="PF07873">
    <property type="entry name" value="YabP"/>
    <property type="match status" value="1"/>
</dbReference>
<dbReference type="NCBIfam" id="TIGR02892">
    <property type="entry name" value="spore_yabP"/>
    <property type="match status" value="1"/>
</dbReference>
<dbReference type="InterPro" id="IPR038705">
    <property type="entry name" value="YabP_sf"/>
</dbReference>
<dbReference type="InterPro" id="IPR022476">
    <property type="entry name" value="Spore_YabP/YqfC"/>
</dbReference>
<dbReference type="GO" id="GO:0030435">
    <property type="term" value="P:sporulation resulting in formation of a cellular spore"/>
    <property type="evidence" value="ECO:0007669"/>
    <property type="project" value="InterPro"/>
</dbReference>
<evidence type="ECO:0000313" key="2">
    <source>
        <dbReference type="Proteomes" id="UP000262969"/>
    </source>
</evidence>
<dbReference type="EMBL" id="DPVV01000565">
    <property type="protein sequence ID" value="HCL04133.1"/>
    <property type="molecule type" value="Genomic_DNA"/>
</dbReference>
<dbReference type="Proteomes" id="UP000262969">
    <property type="component" value="Unassembled WGS sequence"/>
</dbReference>
<gene>
    <name evidence="1" type="primary">yabP</name>
    <name evidence="1" type="ORF">DHW61_17275</name>
</gene>